<dbReference type="InterPro" id="IPR021109">
    <property type="entry name" value="Peptidase_aspartic_dom_sf"/>
</dbReference>
<dbReference type="PANTHER" id="PTHR47966:SF65">
    <property type="entry name" value="ASPARTIC-TYPE ENDOPEPTIDASE"/>
    <property type="match status" value="1"/>
</dbReference>
<sequence>MRKLTPQGPIMQVQNLYVKDFSAVPYCPTSKQTPRPPAKRIPLIPSLEILAHPPTKAQPGGEPFANNTTEVIMRWTTITTAAALLGSVDAVSFPRSKAGKGYLSMHVGTVERNKNKQHDKRQDGDAIAVRLENKDFFYATDIEIGTPPQKVTVLLDTGSNELWVNPDCQEAQSALQYNQCLDFGQYDPRKSKTPPIGPFGGETLNYGDASDSSTHTSATIRYYTDLMTFGDSKLRNQTFGVLVESNGISQGILGLAPDLRAGFDGDEPYSLLLTSMAEQGLINSRVFALDLRHSDDTEGALIYGGIDRSKYIGKLETRPIIRGEGGEYRLAVELNSLGVTISGDTQHIRVSSSDSNVMLDSGTTLTRMHMSVARPILEALDAQNDGEGFYMTDCENRDLDGTVDFGFGDKIIKVAFSDFILELGPGTCYIGLVPTSDQQILGDSVLRAGYFVFDWDNEEVHLAQAADCGDEDIVAVGSGSDAVPSETGKCKSSDITATGRAATATGTGGSFPTSAYTTTYTITSCPDFERDCATGVVTTQTFSGRPTVTVTAGAGSGGGDDDNAAWQPTPLSWVFAVIGGFALGVNLL</sequence>
<evidence type="ECO:0000256" key="3">
    <source>
        <dbReference type="ARBA" id="ARBA00022729"/>
    </source>
</evidence>
<dbReference type="PRINTS" id="PR00792">
    <property type="entry name" value="PEPSIN"/>
</dbReference>
<feature type="active site" evidence="6">
    <location>
        <position position="156"/>
    </location>
</feature>
<dbReference type="AlphaFoldDB" id="F9FXX6"/>
<evidence type="ECO:0000256" key="6">
    <source>
        <dbReference type="PIRSR" id="PIRSR601461-1"/>
    </source>
</evidence>
<dbReference type="GO" id="GO:0006508">
    <property type="term" value="P:proteolysis"/>
    <property type="evidence" value="ECO:0007669"/>
    <property type="project" value="UniProtKB-KW"/>
</dbReference>
<evidence type="ECO:0000256" key="2">
    <source>
        <dbReference type="ARBA" id="ARBA00022670"/>
    </source>
</evidence>
<dbReference type="InterPro" id="IPR001461">
    <property type="entry name" value="Aspartic_peptidase_A1"/>
</dbReference>
<dbReference type="OrthoDB" id="771136at2759"/>
<dbReference type="InterPro" id="IPR001969">
    <property type="entry name" value="Aspartic_peptidase_AS"/>
</dbReference>
<keyword evidence="7" id="KW-1015">Disulfide bond</keyword>
<keyword evidence="4 8" id="KW-0064">Aspartyl protease</keyword>
<comment type="caution">
    <text evidence="10">The sequence shown here is derived from an EMBL/GenBank/DDBJ whole genome shotgun (WGS) entry which is preliminary data.</text>
</comment>
<feature type="disulfide bond" evidence="7">
    <location>
        <begin position="394"/>
        <end position="428"/>
    </location>
</feature>
<comment type="similarity">
    <text evidence="1 8">Belongs to the peptidase A1 family.</text>
</comment>
<keyword evidence="2 8" id="KW-0645">Protease</keyword>
<dbReference type="Pfam" id="PF00026">
    <property type="entry name" value="Asp"/>
    <property type="match status" value="1"/>
</dbReference>
<evidence type="ECO:0000256" key="5">
    <source>
        <dbReference type="ARBA" id="ARBA00022801"/>
    </source>
</evidence>
<name>F9FXX6_FUSOF</name>
<proteinExistence type="inferred from homology"/>
<dbReference type="CDD" id="cd05474">
    <property type="entry name" value="SAP_like"/>
    <property type="match status" value="1"/>
</dbReference>
<evidence type="ECO:0000313" key="10">
    <source>
        <dbReference type="EMBL" id="EGU78232.1"/>
    </source>
</evidence>
<dbReference type="PANTHER" id="PTHR47966">
    <property type="entry name" value="BETA-SITE APP-CLEAVING ENZYME, ISOFORM A-RELATED"/>
    <property type="match status" value="1"/>
</dbReference>
<evidence type="ECO:0000256" key="4">
    <source>
        <dbReference type="ARBA" id="ARBA00022750"/>
    </source>
</evidence>
<dbReference type="PROSITE" id="PS51767">
    <property type="entry name" value="PEPTIDASE_A1"/>
    <property type="match status" value="1"/>
</dbReference>
<dbReference type="InterPro" id="IPR033876">
    <property type="entry name" value="SAP-like"/>
</dbReference>
<gene>
    <name evidence="10" type="ORF">FOXB_11258</name>
</gene>
<evidence type="ECO:0000256" key="1">
    <source>
        <dbReference type="ARBA" id="ARBA00007447"/>
    </source>
</evidence>
<dbReference type="InterPro" id="IPR033121">
    <property type="entry name" value="PEPTIDASE_A1"/>
</dbReference>
<feature type="domain" description="Peptidase A1" evidence="9">
    <location>
        <begin position="138"/>
        <end position="463"/>
    </location>
</feature>
<evidence type="ECO:0000256" key="8">
    <source>
        <dbReference type="RuleBase" id="RU000454"/>
    </source>
</evidence>
<dbReference type="PROSITE" id="PS00141">
    <property type="entry name" value="ASP_PROTEASE"/>
    <property type="match status" value="1"/>
</dbReference>
<dbReference type="MEROPS" id="A01.082"/>
<protein>
    <recommendedName>
        <fullName evidence="9">Peptidase A1 domain-containing protein</fullName>
    </recommendedName>
</protein>
<evidence type="ECO:0000256" key="7">
    <source>
        <dbReference type="PIRSR" id="PIRSR601461-2"/>
    </source>
</evidence>
<dbReference type="GO" id="GO:0004190">
    <property type="term" value="F:aspartic-type endopeptidase activity"/>
    <property type="evidence" value="ECO:0007669"/>
    <property type="project" value="UniProtKB-KW"/>
</dbReference>
<keyword evidence="5 8" id="KW-0378">Hydrolase</keyword>
<organism evidence="10">
    <name type="scientific">Fusarium oxysporum (strain Fo5176)</name>
    <name type="common">Fusarium vascular wilt</name>
    <dbReference type="NCBI Taxonomy" id="660025"/>
    <lineage>
        <taxon>Eukaryota</taxon>
        <taxon>Fungi</taxon>
        <taxon>Dikarya</taxon>
        <taxon>Ascomycota</taxon>
        <taxon>Pezizomycotina</taxon>
        <taxon>Sordariomycetes</taxon>
        <taxon>Hypocreomycetidae</taxon>
        <taxon>Hypocreales</taxon>
        <taxon>Nectriaceae</taxon>
        <taxon>Fusarium</taxon>
        <taxon>Fusarium oxysporum species complex</taxon>
    </lineage>
</organism>
<accession>F9FXX6</accession>
<dbReference type="PaxDb" id="5507-FOXG_03555P0"/>
<keyword evidence="3" id="KW-0732">Signal</keyword>
<dbReference type="EMBL" id="AFQF01002850">
    <property type="protein sequence ID" value="EGU78232.1"/>
    <property type="molecule type" value="Genomic_DNA"/>
</dbReference>
<dbReference type="SUPFAM" id="SSF50630">
    <property type="entry name" value="Acid proteases"/>
    <property type="match status" value="1"/>
</dbReference>
<dbReference type="Gene3D" id="2.40.70.10">
    <property type="entry name" value="Acid Proteases"/>
    <property type="match status" value="2"/>
</dbReference>
<dbReference type="STRING" id="660025.F9FXX6"/>
<reference evidence="10" key="1">
    <citation type="journal article" date="2012" name="Mol. Plant Microbe Interact.">
        <title>A highly conserved effector in Fusarium oxysporum is required for full virulence on Arabidopsis.</title>
        <authorList>
            <person name="Thatcher L.F."/>
            <person name="Gardiner D.M."/>
            <person name="Kazan K."/>
            <person name="Manners J."/>
        </authorList>
    </citation>
    <scope>NUCLEOTIDE SEQUENCE [LARGE SCALE GENOMIC DNA]</scope>
    <source>
        <strain evidence="10">Fo5176</strain>
    </source>
</reference>
<feature type="active site" evidence="6">
    <location>
        <position position="360"/>
    </location>
</feature>
<evidence type="ECO:0000259" key="9">
    <source>
        <dbReference type="PROSITE" id="PS51767"/>
    </source>
</evidence>